<dbReference type="OrthoDB" id="10047021at2759"/>
<dbReference type="GO" id="GO:0006633">
    <property type="term" value="P:fatty acid biosynthetic process"/>
    <property type="evidence" value="ECO:0007669"/>
    <property type="project" value="UniProtKB-KW"/>
</dbReference>
<evidence type="ECO:0000256" key="16">
    <source>
        <dbReference type="ARBA" id="ARBA00022832"/>
    </source>
</evidence>
<evidence type="ECO:0000256" key="9">
    <source>
        <dbReference type="ARBA" id="ARBA00022490"/>
    </source>
</evidence>
<keyword evidence="16" id="KW-0276">Fatty acid metabolism</keyword>
<dbReference type="Proteomes" id="UP000027361">
    <property type="component" value="Unassembled WGS sequence"/>
</dbReference>
<dbReference type="InterPro" id="IPR009081">
    <property type="entry name" value="PP-bd_ACP"/>
</dbReference>
<evidence type="ECO:0000256" key="12">
    <source>
        <dbReference type="ARBA" id="ARBA00022603"/>
    </source>
</evidence>
<dbReference type="GO" id="GO:0099128">
    <property type="term" value="C:mitochondrial [2Fe-2S] assembly complex"/>
    <property type="evidence" value="ECO:0007669"/>
    <property type="project" value="UniProtKB-ARBA"/>
</dbReference>
<dbReference type="PANTHER" id="PTHR21210:SF0">
    <property type="entry name" value="TRNA (URACIL-O(2)-)-METHYLTRANSFERASE-RELATED"/>
    <property type="match status" value="1"/>
</dbReference>
<comment type="function">
    <text evidence="20">Adenosyl-L-methionine (AdoMet)-dependent tRNA (uracil-O(2)-)-methyltransferase.</text>
</comment>
<dbReference type="EC" id="2.1.1.211" evidence="6 20"/>
<keyword evidence="24" id="KW-1185">Reference proteome</keyword>
<dbReference type="GeneID" id="25266552"/>
<dbReference type="HAMAP" id="MF_01217">
    <property type="entry name" value="Acyl_carrier"/>
    <property type="match status" value="1"/>
</dbReference>
<keyword evidence="9 20" id="KW-0963">Cytoplasm</keyword>
<comment type="catalytic activity">
    <reaction evidence="19 20">
        <text>uridine(44) in tRNA(Ser) + S-adenosyl-L-methionine = 2'-O-methyluridine(44) in tRNA(Ser) + S-adenosyl-L-homocysteine + H(+)</text>
        <dbReference type="Rhea" id="RHEA:43100"/>
        <dbReference type="Rhea" id="RHEA-COMP:10339"/>
        <dbReference type="Rhea" id="RHEA-COMP:10340"/>
        <dbReference type="ChEBI" id="CHEBI:15378"/>
        <dbReference type="ChEBI" id="CHEBI:57856"/>
        <dbReference type="ChEBI" id="CHEBI:59789"/>
        <dbReference type="ChEBI" id="CHEBI:65315"/>
        <dbReference type="ChEBI" id="CHEBI:74478"/>
        <dbReference type="EC" id="2.1.1.211"/>
    </reaction>
</comment>
<dbReference type="EMBL" id="JMSN01000052">
    <property type="protein sequence ID" value="KDN44390.1"/>
    <property type="molecule type" value="Genomic_DNA"/>
</dbReference>
<evidence type="ECO:0000256" key="18">
    <source>
        <dbReference type="ARBA" id="ARBA00023160"/>
    </source>
</evidence>
<dbReference type="PROSITE" id="PS50075">
    <property type="entry name" value="CARRIER"/>
    <property type="match status" value="1"/>
</dbReference>
<dbReference type="RefSeq" id="XP_013242760.1">
    <property type="nucleotide sequence ID" value="XM_013387306.1"/>
</dbReference>
<dbReference type="InterPro" id="IPR029063">
    <property type="entry name" value="SAM-dependent_MTases_sf"/>
</dbReference>
<dbReference type="NCBIfam" id="NF002148">
    <property type="entry name" value="PRK00982.1-2"/>
    <property type="match status" value="1"/>
</dbReference>
<keyword evidence="11" id="KW-0597">Phosphoprotein</keyword>
<dbReference type="Gene3D" id="3.40.50.150">
    <property type="entry name" value="Vaccinia Virus protein VP39"/>
    <property type="match status" value="1"/>
</dbReference>
<evidence type="ECO:0000256" key="17">
    <source>
        <dbReference type="ARBA" id="ARBA00023098"/>
    </source>
</evidence>
<evidence type="ECO:0000313" key="24">
    <source>
        <dbReference type="Proteomes" id="UP000027361"/>
    </source>
</evidence>
<protein>
    <recommendedName>
        <fullName evidence="7 20">tRNA (uracil-O(2)-)-methyltransferase</fullName>
        <ecNumber evidence="6 20">2.1.1.211</ecNumber>
    </recommendedName>
</protein>
<comment type="caution">
    <text evidence="23">The sequence shown here is derived from an EMBL/GenBank/DDBJ whole genome shotgun (WGS) entry which is preliminary data.</text>
</comment>
<evidence type="ECO:0000256" key="20">
    <source>
        <dbReference type="RuleBase" id="RU368004"/>
    </source>
</evidence>
<comment type="similarity">
    <text evidence="5">Belongs to the acyl carrier protein (ACP) family.</text>
</comment>
<dbReference type="SUPFAM" id="SSF47336">
    <property type="entry name" value="ACP-like"/>
    <property type="match status" value="1"/>
</dbReference>
<evidence type="ECO:0000259" key="22">
    <source>
        <dbReference type="PROSITE" id="PS50075"/>
    </source>
</evidence>
<dbReference type="InterPro" id="IPR011671">
    <property type="entry name" value="tRNA_uracil_MeTrfase"/>
</dbReference>
<evidence type="ECO:0000256" key="7">
    <source>
        <dbReference type="ARBA" id="ARBA00017788"/>
    </source>
</evidence>
<dbReference type="InterPro" id="IPR003231">
    <property type="entry name" value="ACP"/>
</dbReference>
<comment type="subcellular location">
    <subcellularLocation>
        <location evidence="2 20">Cytoplasm</location>
    </subcellularLocation>
</comment>
<dbReference type="InterPro" id="IPR006162">
    <property type="entry name" value="Ppantetheine_attach_site"/>
</dbReference>
<dbReference type="Pfam" id="PF00550">
    <property type="entry name" value="PP-binding"/>
    <property type="match status" value="1"/>
</dbReference>
<dbReference type="InParanoid" id="A0A066W0U5"/>
<evidence type="ECO:0000256" key="6">
    <source>
        <dbReference type="ARBA" id="ARBA00012795"/>
    </source>
</evidence>
<keyword evidence="18" id="KW-0275">Fatty acid biosynthesis</keyword>
<dbReference type="PANTHER" id="PTHR21210">
    <property type="entry name" value="TRNA (URACIL-O(2)-)-METHYLTRANSFERASE-RELATED"/>
    <property type="match status" value="1"/>
</dbReference>
<evidence type="ECO:0000256" key="14">
    <source>
        <dbReference type="ARBA" id="ARBA00022691"/>
    </source>
</evidence>
<evidence type="ECO:0000256" key="21">
    <source>
        <dbReference type="SAM" id="MobiDB-lite"/>
    </source>
</evidence>
<evidence type="ECO:0000256" key="5">
    <source>
        <dbReference type="ARBA" id="ARBA00010930"/>
    </source>
</evidence>
<keyword evidence="15 20" id="KW-0819">tRNA processing</keyword>
<dbReference type="GO" id="GO:0030488">
    <property type="term" value="P:tRNA methylation"/>
    <property type="evidence" value="ECO:0007669"/>
    <property type="project" value="UniProtKB-UniRule"/>
</dbReference>
<feature type="region of interest" description="Disordered" evidence="21">
    <location>
        <begin position="757"/>
        <end position="779"/>
    </location>
</feature>
<evidence type="ECO:0000256" key="19">
    <source>
        <dbReference type="ARBA" id="ARBA00047957"/>
    </source>
</evidence>
<evidence type="ECO:0000256" key="2">
    <source>
        <dbReference type="ARBA" id="ARBA00004496"/>
    </source>
</evidence>
<comment type="similarity">
    <text evidence="4 20">Belongs to the TRM44 family.</text>
</comment>
<keyword evidence="10" id="KW-0444">Lipid biosynthesis</keyword>
<dbReference type="InterPro" id="IPR036736">
    <property type="entry name" value="ACP-like_sf"/>
</dbReference>
<evidence type="ECO:0000256" key="10">
    <source>
        <dbReference type="ARBA" id="ARBA00022516"/>
    </source>
</evidence>
<keyword evidence="14 20" id="KW-0949">S-adenosyl-L-methionine</keyword>
<keyword evidence="13 20" id="KW-0808">Transferase</keyword>
<dbReference type="Pfam" id="PF07757">
    <property type="entry name" value="AdoMet_MTase"/>
    <property type="match status" value="1"/>
</dbReference>
<dbReference type="FunFam" id="1.10.1200.10:FF:000003">
    <property type="entry name" value="Acyl carrier protein"/>
    <property type="match status" value="1"/>
</dbReference>
<evidence type="ECO:0000256" key="8">
    <source>
        <dbReference type="ARBA" id="ARBA00022450"/>
    </source>
</evidence>
<evidence type="ECO:0000256" key="1">
    <source>
        <dbReference type="ARBA" id="ARBA00002778"/>
    </source>
</evidence>
<name>A0A066W0U5_TILAU</name>
<proteinExistence type="inferred from homology"/>
<dbReference type="PROSITE" id="PS00012">
    <property type="entry name" value="PHOSPHOPANTETHEINE"/>
    <property type="match status" value="1"/>
</dbReference>
<dbReference type="FunCoup" id="A0A066W0U5">
    <property type="interactions" value="28"/>
</dbReference>
<evidence type="ECO:0000256" key="13">
    <source>
        <dbReference type="ARBA" id="ARBA00022679"/>
    </source>
</evidence>
<dbReference type="Gene3D" id="1.10.1200.10">
    <property type="entry name" value="ACP-like"/>
    <property type="match status" value="1"/>
</dbReference>
<evidence type="ECO:0000256" key="4">
    <source>
        <dbReference type="ARBA" id="ARBA00009056"/>
    </source>
</evidence>
<dbReference type="NCBIfam" id="TIGR00517">
    <property type="entry name" value="acyl_carrier"/>
    <property type="match status" value="1"/>
</dbReference>
<organism evidence="23 24">
    <name type="scientific">Tilletiaria anomala (strain ATCC 24038 / CBS 436.72 / UBC 951)</name>
    <dbReference type="NCBI Taxonomy" id="1037660"/>
    <lineage>
        <taxon>Eukaryota</taxon>
        <taxon>Fungi</taxon>
        <taxon>Dikarya</taxon>
        <taxon>Basidiomycota</taxon>
        <taxon>Ustilaginomycotina</taxon>
        <taxon>Exobasidiomycetes</taxon>
        <taxon>Georgefischeriales</taxon>
        <taxon>Tilletiariaceae</taxon>
        <taxon>Tilletiaria</taxon>
    </lineage>
</organism>
<dbReference type="OMA" id="STHVERA"/>
<sequence length="779" mass="86331">MIAAALRTAARPVASRAVVTATPRVAIALRAAAPVPFASIFRRTYASGGGLSTADIQSRIVEVLKSFEKVDPAKVTATSSFTNDLGLDSLDAVEVVMAIEEEFSIEIPDEEADNIATVQQAIDYIAKSPEAEDMVVRPKCHVRFLPRNADSCSNLVASEGAAQQVGSSRCTERAEVIEATPKTWIPLAECDAHFPLRAWWITMLELARHPERNSTYILRADIVSEDDAGTSRLRAEVGADHERDEQEAELCSGEPLIPVYQWQKTIIRRLLPRNPNIDRHLDQSCTFLRRRRCQLRGAHNEGSADPIADGTKDPPLEDGLVIYTPLVDSQETDPEAQIPFYHPKVKALAYHYIADHKRADAAKYGTLRLEVQLFPQTSATLSSPLDSPALPLDHRLMRTAKSLLETQHKHSFGSANSYQKRVHHDVVVPRDAFQDTYVRLKVKYAFELTQGWQERTDPQKHVFEDLGIAAFLIELWRDTYEQHGGVPPGGFVDIGCGNGLLVHILRREGFPGYGIDLRARKSWPAYETRGGGKDLRLVSLYAPGIVASDDGKCNPGEFLAFPQDSFLIGNHADELTPYLPLLATVTPGENVGFINIPCCPWQLDGTRFGRTKFEVTEEQIASLLPAPFASSAQRAQILQKTLHNIRLGPVQPHMSLPHLAAQSSTRNSAYLNYIGLLQLQAGWHVEKEALRIPSTKNWCLIGRRRVWQQTPTTFGAATMNGVASAKAKQQGTSTHVERAVRELQHEVRERVRQLAMDAAPGWKARTPEGNAGHAAQEQE</sequence>
<evidence type="ECO:0000313" key="23">
    <source>
        <dbReference type="EMBL" id="KDN44390.1"/>
    </source>
</evidence>
<feature type="domain" description="Carrier" evidence="22">
    <location>
        <begin position="54"/>
        <end position="129"/>
    </location>
</feature>
<keyword evidence="8" id="KW-0596">Phosphopantetheine</keyword>
<dbReference type="AlphaFoldDB" id="A0A066W0U5"/>
<evidence type="ECO:0000256" key="11">
    <source>
        <dbReference type="ARBA" id="ARBA00022553"/>
    </source>
</evidence>
<dbReference type="GO" id="GO:0141101">
    <property type="term" value="F:tRNA(Ser) (uridine(44)-2'-O-)-methyltransferase activity"/>
    <property type="evidence" value="ECO:0007669"/>
    <property type="project" value="UniProtKB-EC"/>
</dbReference>
<keyword evidence="12 20" id="KW-0489">Methyltransferase</keyword>
<comment type="pathway">
    <text evidence="3">Lipid metabolism; fatty acid biosynthesis.</text>
</comment>
<dbReference type="SUPFAM" id="SSF53335">
    <property type="entry name" value="S-adenosyl-L-methionine-dependent methyltransferases"/>
    <property type="match status" value="1"/>
</dbReference>
<dbReference type="STRING" id="1037660.A0A066W0U5"/>
<accession>A0A066W0U5</accession>
<dbReference type="HOGENOM" id="CLU_018580_1_0_1"/>
<gene>
    <name evidence="23" type="ORF">K437DRAFT_274605</name>
</gene>
<keyword evidence="17" id="KW-0443">Lipid metabolism</keyword>
<evidence type="ECO:0000256" key="15">
    <source>
        <dbReference type="ARBA" id="ARBA00022694"/>
    </source>
</evidence>
<evidence type="ECO:0000256" key="3">
    <source>
        <dbReference type="ARBA" id="ARBA00005194"/>
    </source>
</evidence>
<reference evidence="23 24" key="1">
    <citation type="submission" date="2014-05" db="EMBL/GenBank/DDBJ databases">
        <title>Draft genome sequence of a rare smut relative, Tilletiaria anomala UBC 951.</title>
        <authorList>
            <consortium name="DOE Joint Genome Institute"/>
            <person name="Toome M."/>
            <person name="Kuo A."/>
            <person name="Henrissat B."/>
            <person name="Lipzen A."/>
            <person name="Tritt A."/>
            <person name="Yoshinaga Y."/>
            <person name="Zane M."/>
            <person name="Barry K."/>
            <person name="Grigoriev I.V."/>
            <person name="Spatafora J.W."/>
            <person name="Aimea M.C."/>
        </authorList>
    </citation>
    <scope>NUCLEOTIDE SEQUENCE [LARGE SCALE GENOMIC DNA]</scope>
    <source>
        <strain evidence="23 24">UBC 951</strain>
    </source>
</reference>
<comment type="function">
    <text evidence="1">Probable adenosyl-L-methionine (AdoMet)-dependent tRNA (uracil-O(2)-)-methyltransferase.</text>
</comment>